<evidence type="ECO:0000256" key="2">
    <source>
        <dbReference type="ARBA" id="ARBA00002968"/>
    </source>
</evidence>
<evidence type="ECO:0000313" key="12">
    <source>
        <dbReference type="WBParaSite" id="Hba_16832"/>
    </source>
</evidence>
<protein>
    <recommendedName>
        <fullName evidence="5 7">Putative hydroxypyruvate isomerase</fullName>
        <ecNumber evidence="4 7">5.3.1.22</ecNumber>
    </recommendedName>
</protein>
<name>A0A1I7XHP1_HETBA</name>
<evidence type="ECO:0000256" key="7">
    <source>
        <dbReference type="PIRNR" id="PIRNR006241"/>
    </source>
</evidence>
<dbReference type="SUPFAM" id="SSF51658">
    <property type="entry name" value="Xylose isomerase-like"/>
    <property type="match status" value="1"/>
</dbReference>
<dbReference type="WBParaSite" id="Hba_16832">
    <property type="protein sequence ID" value="Hba_16832"/>
    <property type="gene ID" value="Hba_16832"/>
</dbReference>
<evidence type="ECO:0000256" key="1">
    <source>
        <dbReference type="ARBA" id="ARBA00000476"/>
    </source>
</evidence>
<dbReference type="InterPro" id="IPR036237">
    <property type="entry name" value="Xyl_isomerase-like_sf"/>
</dbReference>
<organism evidence="11 12">
    <name type="scientific">Heterorhabditis bacteriophora</name>
    <name type="common">Entomopathogenic nematode worm</name>
    <dbReference type="NCBI Taxonomy" id="37862"/>
    <lineage>
        <taxon>Eukaryota</taxon>
        <taxon>Metazoa</taxon>
        <taxon>Ecdysozoa</taxon>
        <taxon>Nematoda</taxon>
        <taxon>Chromadorea</taxon>
        <taxon>Rhabditida</taxon>
        <taxon>Rhabditina</taxon>
        <taxon>Rhabditomorpha</taxon>
        <taxon>Strongyloidea</taxon>
        <taxon>Heterorhabditidae</taxon>
        <taxon>Heterorhabditis</taxon>
    </lineage>
</organism>
<dbReference type="Gene3D" id="3.20.20.150">
    <property type="entry name" value="Divalent-metal-dependent TIM barrel enzymes"/>
    <property type="match status" value="2"/>
</dbReference>
<dbReference type="InterPro" id="IPR013022">
    <property type="entry name" value="Xyl_isomerase-like_TIM-brl"/>
</dbReference>
<dbReference type="PANTHER" id="PTHR43489:SF6">
    <property type="entry name" value="HYDROXYPYRUVATE ISOMERASE-RELATED"/>
    <property type="match status" value="1"/>
</dbReference>
<feature type="active site" description="Proton donor/acceptor" evidence="8">
    <location>
        <position position="230"/>
    </location>
</feature>
<evidence type="ECO:0000256" key="3">
    <source>
        <dbReference type="ARBA" id="ARBA00005962"/>
    </source>
</evidence>
<comment type="catalytic activity">
    <reaction evidence="1 7">
        <text>3-hydroxypyruvate = 2-hydroxy-3-oxopropanoate</text>
        <dbReference type="Rhea" id="RHEA:11952"/>
        <dbReference type="ChEBI" id="CHEBI:17180"/>
        <dbReference type="ChEBI" id="CHEBI:57978"/>
        <dbReference type="EC" id="5.3.1.22"/>
    </reaction>
</comment>
<evidence type="ECO:0000256" key="6">
    <source>
        <dbReference type="ARBA" id="ARBA00023235"/>
    </source>
</evidence>
<dbReference type="GO" id="GO:0008903">
    <property type="term" value="F:hydroxypyruvate isomerase activity"/>
    <property type="evidence" value="ECO:0007669"/>
    <property type="project" value="UniProtKB-EC"/>
</dbReference>
<feature type="domain" description="Xylose isomerase-like TIM barrel" evidence="10">
    <location>
        <begin position="25"/>
        <end position="238"/>
    </location>
</feature>
<dbReference type="Proteomes" id="UP000095283">
    <property type="component" value="Unplaced"/>
</dbReference>
<keyword evidence="9" id="KW-1133">Transmembrane helix</keyword>
<comment type="similarity">
    <text evidence="3 7">Belongs to the hyi family.</text>
</comment>
<reference evidence="12" key="1">
    <citation type="submission" date="2016-11" db="UniProtKB">
        <authorList>
            <consortium name="WormBaseParasite"/>
        </authorList>
    </citation>
    <scope>IDENTIFICATION</scope>
</reference>
<evidence type="ECO:0000313" key="11">
    <source>
        <dbReference type="Proteomes" id="UP000095283"/>
    </source>
</evidence>
<evidence type="ECO:0000256" key="9">
    <source>
        <dbReference type="SAM" id="Phobius"/>
    </source>
</evidence>
<keyword evidence="6 7" id="KW-0413">Isomerase</keyword>
<evidence type="ECO:0000256" key="5">
    <source>
        <dbReference type="ARBA" id="ARBA00017985"/>
    </source>
</evidence>
<feature type="transmembrane region" description="Helical" evidence="9">
    <location>
        <begin position="73"/>
        <end position="91"/>
    </location>
</feature>
<evidence type="ECO:0000256" key="4">
    <source>
        <dbReference type="ARBA" id="ARBA00012570"/>
    </source>
</evidence>
<comment type="function">
    <text evidence="2 7">Catalyzes the reversible isomerization between hydroxypyruvate and 2-hydroxy-3-oxopropanoate (also termed tartronate semialdehyde).</text>
</comment>
<evidence type="ECO:0000256" key="8">
    <source>
        <dbReference type="PIRSR" id="PIRSR006241-50"/>
    </source>
</evidence>
<dbReference type="InterPro" id="IPR050417">
    <property type="entry name" value="Sugar_Epim/Isomerase"/>
</dbReference>
<accession>A0A1I7XHP1</accession>
<keyword evidence="9" id="KW-0472">Membrane</keyword>
<dbReference type="GO" id="GO:0046487">
    <property type="term" value="P:glyoxylate metabolic process"/>
    <property type="evidence" value="ECO:0007669"/>
    <property type="project" value="TreeGrafter"/>
</dbReference>
<keyword evidence="9" id="KW-0812">Transmembrane</keyword>
<evidence type="ECO:0000259" key="10">
    <source>
        <dbReference type="Pfam" id="PF01261"/>
    </source>
</evidence>
<dbReference type="Pfam" id="PF01261">
    <property type="entry name" value="AP_endonuc_2"/>
    <property type="match status" value="1"/>
</dbReference>
<dbReference type="PANTHER" id="PTHR43489">
    <property type="entry name" value="ISOMERASE"/>
    <property type="match status" value="1"/>
</dbReference>
<dbReference type="PIRSF" id="PIRSF006241">
    <property type="entry name" value="HyI"/>
    <property type="match status" value="1"/>
</dbReference>
<dbReference type="EC" id="5.3.1.22" evidence="4 7"/>
<dbReference type="InterPro" id="IPR026040">
    <property type="entry name" value="HyI-like"/>
</dbReference>
<sequence>MLKQMKVAVNLNMFFPQLTLLERYQVAAAAGFKLVEVSLPYSESAETLRATADKLGLKHTLINAPTGRLSCTFIFLIYLHFFRMIIYTVYISDKYVIKISHFRVHIMAGIPLSGEENTEDLYVQNISYAANRLNNDGIICLIEPINNYTIPGYFLKSYEQAFSKDCDREGKLSKFEDTISMITKYKDDIGYIQIAQVPSRGAPNSPGEIDYKYIFRILSEANSNWIIGLEHLFTGDPEKLIEWISECGLST</sequence>
<dbReference type="AlphaFoldDB" id="A0A1I7XHP1"/>
<proteinExistence type="inferred from homology"/>
<keyword evidence="11" id="KW-1185">Reference proteome</keyword>
<feature type="active site" description="Proton donor/acceptor" evidence="8">
    <location>
        <position position="143"/>
    </location>
</feature>